<keyword evidence="3" id="KW-1185">Reference proteome</keyword>
<keyword evidence="1" id="KW-0472">Membrane</keyword>
<feature type="transmembrane region" description="Helical" evidence="1">
    <location>
        <begin position="7"/>
        <end position="26"/>
    </location>
</feature>
<dbReference type="RefSeq" id="WP_284938271.1">
    <property type="nucleotide sequence ID" value="NZ_JANURM010000015.1"/>
</dbReference>
<dbReference type="Proteomes" id="UP001173801">
    <property type="component" value="Unassembled WGS sequence"/>
</dbReference>
<keyword evidence="1" id="KW-0812">Transmembrane</keyword>
<evidence type="ECO:0000256" key="1">
    <source>
        <dbReference type="SAM" id="Phobius"/>
    </source>
</evidence>
<feature type="transmembrane region" description="Helical" evidence="1">
    <location>
        <begin position="65"/>
        <end position="87"/>
    </location>
</feature>
<gene>
    <name evidence="2" type="ORF">NYG85_09445</name>
</gene>
<feature type="transmembrane region" description="Helical" evidence="1">
    <location>
        <begin position="32"/>
        <end position="53"/>
    </location>
</feature>
<reference evidence="2" key="2">
    <citation type="journal article" date="2023" name="Microorganisms">
        <title>Isolation and Genomic Characteristics of Cat-Borne Campylobacter felis sp. nov. and Sheep-Borne Campylobacter ovis sp. nov.</title>
        <authorList>
            <person name="Wang H."/>
            <person name="Li Y."/>
            <person name="Gu Y."/>
            <person name="Zhou G."/>
            <person name="Chen X."/>
            <person name="Zhang X."/>
            <person name="Shao Z."/>
            <person name="Zhang J."/>
            <person name="Zhang M."/>
        </authorList>
    </citation>
    <scope>NUCLEOTIDE SEQUENCE</scope>
    <source>
        <strain evidence="2">PS10</strain>
    </source>
</reference>
<organism evidence="2 3">
    <name type="scientific">Campylobacter gastrosuis</name>
    <dbReference type="NCBI Taxonomy" id="2974576"/>
    <lineage>
        <taxon>Bacteria</taxon>
        <taxon>Pseudomonadati</taxon>
        <taxon>Campylobacterota</taxon>
        <taxon>Epsilonproteobacteria</taxon>
        <taxon>Campylobacterales</taxon>
        <taxon>Campylobacteraceae</taxon>
        <taxon>Campylobacter</taxon>
    </lineage>
</organism>
<comment type="caution">
    <text evidence="2">The sequence shown here is derived from an EMBL/GenBank/DDBJ whole genome shotgun (WGS) entry which is preliminary data.</text>
</comment>
<sequence length="171" mass="19907">MNLLIKIATQLYIFTAVSPIVIIFLIKKESCFCAFSLFVFAFVYSNLFLNCCLKKFGDESVECDFVEIAEPKFIPIYIAYFVVALSVNNDNILLFWIIFLGIFILIQGCKFSFFNPFVLLKFNFYEANAKNNTGANYRLFLISKRNIKNIDKISNLIRLNNFTFLQKDENE</sequence>
<protein>
    <submittedName>
        <fullName evidence="2">Uncharacterized protein</fullName>
    </submittedName>
</protein>
<reference evidence="2" key="1">
    <citation type="submission" date="2022-08" db="EMBL/GenBank/DDBJ databases">
        <authorList>
            <person name="Wang H."/>
        </authorList>
    </citation>
    <scope>NUCLEOTIDE SEQUENCE</scope>
    <source>
        <strain evidence="2">PS10</strain>
    </source>
</reference>
<accession>A0ABT7HRU1</accession>
<feature type="transmembrane region" description="Helical" evidence="1">
    <location>
        <begin position="93"/>
        <end position="113"/>
    </location>
</feature>
<name>A0ABT7HRU1_9BACT</name>
<dbReference type="EMBL" id="JANURM010000015">
    <property type="protein sequence ID" value="MDL0089580.1"/>
    <property type="molecule type" value="Genomic_DNA"/>
</dbReference>
<proteinExistence type="predicted"/>
<evidence type="ECO:0000313" key="3">
    <source>
        <dbReference type="Proteomes" id="UP001173801"/>
    </source>
</evidence>
<evidence type="ECO:0000313" key="2">
    <source>
        <dbReference type="EMBL" id="MDL0089580.1"/>
    </source>
</evidence>
<keyword evidence="1" id="KW-1133">Transmembrane helix</keyword>